<evidence type="ECO:0000256" key="2">
    <source>
        <dbReference type="ARBA" id="ARBA00005712"/>
    </source>
</evidence>
<feature type="domain" description="ATP synthase F1 complex delta/epsilon subunit N-terminal" evidence="7">
    <location>
        <begin position="7"/>
        <end position="85"/>
    </location>
</feature>
<dbReference type="InterPro" id="IPR001469">
    <property type="entry name" value="ATP_synth_F1_dsu/esu"/>
</dbReference>
<name>A0A929QX84_9ACTO</name>
<evidence type="ECO:0000313" key="8">
    <source>
        <dbReference type="EMBL" id="MBF0939649.1"/>
    </source>
</evidence>
<dbReference type="Pfam" id="PF02823">
    <property type="entry name" value="ATP-synt_DE_N"/>
    <property type="match status" value="1"/>
</dbReference>
<dbReference type="InterPro" id="IPR036771">
    <property type="entry name" value="ATPsynth_dsu/esu_N"/>
</dbReference>
<evidence type="ECO:0000256" key="5">
    <source>
        <dbReference type="ARBA" id="ARBA00023136"/>
    </source>
</evidence>
<dbReference type="GO" id="GO:0046933">
    <property type="term" value="F:proton-transporting ATP synthase activity, rotational mechanism"/>
    <property type="evidence" value="ECO:0007669"/>
    <property type="project" value="InterPro"/>
</dbReference>
<keyword evidence="6" id="KW-0066">ATP synthesis</keyword>
<dbReference type="EMBL" id="JABZFZ010000063">
    <property type="protein sequence ID" value="MBF0939649.1"/>
    <property type="molecule type" value="Genomic_DNA"/>
</dbReference>
<keyword evidence="5" id="KW-0472">Membrane</keyword>
<keyword evidence="3" id="KW-0813">Transport</keyword>
<evidence type="ECO:0000259" key="7">
    <source>
        <dbReference type="Pfam" id="PF02823"/>
    </source>
</evidence>
<evidence type="ECO:0000256" key="6">
    <source>
        <dbReference type="ARBA" id="ARBA00023196"/>
    </source>
</evidence>
<keyword evidence="4" id="KW-0406">Ion transport</keyword>
<accession>A0A929QX84</accession>
<comment type="similarity">
    <text evidence="2">Belongs to the ATPase epsilon chain family.</text>
</comment>
<comment type="subcellular location">
    <subcellularLocation>
        <location evidence="1">Cell membrane</location>
        <topology evidence="1">Peripheral membrane protein</topology>
    </subcellularLocation>
</comment>
<dbReference type="InterPro" id="IPR020546">
    <property type="entry name" value="ATP_synth_F1_dsu/esu_N"/>
</dbReference>
<evidence type="ECO:0000256" key="3">
    <source>
        <dbReference type="ARBA" id="ARBA00022448"/>
    </source>
</evidence>
<evidence type="ECO:0000313" key="9">
    <source>
        <dbReference type="Proteomes" id="UP000718630"/>
    </source>
</evidence>
<sequence length="91" mass="9505">MASANHLQVEVVSHEGRLWHGNALAVRVPGIDGSLGILPGRQPLLAQLAVGRVHVDVADGQMVFEVNGGFASVDSDFVTVVADHASVVPQD</sequence>
<dbReference type="SUPFAM" id="SSF51344">
    <property type="entry name" value="Epsilon subunit of F1F0-ATP synthase N-terminal domain"/>
    <property type="match status" value="1"/>
</dbReference>
<proteinExistence type="inferred from homology"/>
<dbReference type="Proteomes" id="UP000718630">
    <property type="component" value="Unassembled WGS sequence"/>
</dbReference>
<dbReference type="CDD" id="cd12152">
    <property type="entry name" value="F1-ATPase_delta"/>
    <property type="match status" value="1"/>
</dbReference>
<dbReference type="GO" id="GO:0045259">
    <property type="term" value="C:proton-transporting ATP synthase complex"/>
    <property type="evidence" value="ECO:0007669"/>
    <property type="project" value="UniProtKB-KW"/>
</dbReference>
<reference evidence="8" key="1">
    <citation type="submission" date="2020-04" db="EMBL/GenBank/DDBJ databases">
        <title>Deep metagenomics examines the oral microbiome during advanced dental caries in children, revealing novel taxa and co-occurrences with host molecules.</title>
        <authorList>
            <person name="Baker J.L."/>
            <person name="Morton J.T."/>
            <person name="Dinis M."/>
            <person name="Alvarez R."/>
            <person name="Tran N.C."/>
            <person name="Knight R."/>
            <person name="Edlund A."/>
        </authorList>
    </citation>
    <scope>NUCLEOTIDE SEQUENCE</scope>
    <source>
        <strain evidence="8">JCVI_32_bin.64</strain>
    </source>
</reference>
<comment type="caution">
    <text evidence="8">The sequence shown here is derived from an EMBL/GenBank/DDBJ whole genome shotgun (WGS) entry which is preliminary data.</text>
</comment>
<gene>
    <name evidence="8" type="ORF">HXK03_02060</name>
</gene>
<evidence type="ECO:0000256" key="1">
    <source>
        <dbReference type="ARBA" id="ARBA00004202"/>
    </source>
</evidence>
<dbReference type="AlphaFoldDB" id="A0A929QX84"/>
<protein>
    <recommendedName>
        <fullName evidence="7">ATP synthase F1 complex delta/epsilon subunit N-terminal domain-containing protein</fullName>
    </recommendedName>
</protein>
<organism evidence="8 9">
    <name type="scientific">Schaalia georgiae</name>
    <dbReference type="NCBI Taxonomy" id="52768"/>
    <lineage>
        <taxon>Bacteria</taxon>
        <taxon>Bacillati</taxon>
        <taxon>Actinomycetota</taxon>
        <taxon>Actinomycetes</taxon>
        <taxon>Actinomycetales</taxon>
        <taxon>Actinomycetaceae</taxon>
        <taxon>Schaalia</taxon>
    </lineage>
</organism>
<dbReference type="Gene3D" id="2.60.15.10">
    <property type="entry name" value="F0F1 ATP synthase delta/epsilon subunit, N-terminal"/>
    <property type="match status" value="1"/>
</dbReference>
<keyword evidence="6" id="KW-0139">CF(1)</keyword>
<dbReference type="GO" id="GO:0005886">
    <property type="term" value="C:plasma membrane"/>
    <property type="evidence" value="ECO:0007669"/>
    <property type="project" value="UniProtKB-SubCell"/>
</dbReference>
<evidence type="ECO:0000256" key="4">
    <source>
        <dbReference type="ARBA" id="ARBA00023065"/>
    </source>
</evidence>